<dbReference type="Gene3D" id="2.60.40.10">
    <property type="entry name" value="Immunoglobulins"/>
    <property type="match status" value="1"/>
</dbReference>
<dbReference type="InterPro" id="IPR037095">
    <property type="entry name" value="RBP-J/Cbf11_DNA-bd_sf"/>
</dbReference>
<feature type="region of interest" description="Disordered" evidence="7">
    <location>
        <begin position="267"/>
        <end position="291"/>
    </location>
</feature>
<feature type="region of interest" description="Disordered" evidence="7">
    <location>
        <begin position="426"/>
        <end position="458"/>
    </location>
</feature>
<protein>
    <recommendedName>
        <fullName evidence="12">LAG1-DNAbind-domain-containing protein</fullName>
    </recommendedName>
</protein>
<sequence>MPMMATHNDQSNYSPTNNVFYNNVYSSPESPTFNHRKRKQQQEFTYQQNVNGLDGLYQTWSNNSQQQNQQDFIVPITSSSSNTTATYHQQDDMKSSELMNHSWHGSTNTQEQFVAESFMNNPSQKSNGGVGENTEIHQILNLDQPSPFQFVDTTKDNTRTLHLNDLGNSRLIHQAWSPQQPQYNNNANNNPSSPGFFTPGFLESLQEDENESPESFPFHVPPPTRNWSLDESHAKPSMEHETIMVGGRWTPERTLVSQTSEIPLALFHSGPSSPIPSSSSSSSPPPLKSLDDVSLLDHRRTLQAGVINARLLQHAVNAAKMKPLIRHYLLGGGEEKTVVILTSKVAQKSYGTEKRFLCPPPTAILVGSSWWTGGQNNENSNEILKRGQEELNPPKLTVNISGETSTPQSGQIEWYTVSGVTVGQTGHIKSQQQPAQNALQQSEHPSRFRSSSESRSNSVDWYHNHQQETLSAGKCVSKHLYINDADEKRKRVECLIKIQMANGIQLGTLASKGIKVISKPSKKRQSVKNMELCIHHGTTVSLFNRIRSQTVSTKYLGVSTAGASFAFPGQVKKEHVPTGEGTCFVARTTCWDPFVIWVVDTTRSPCDAKETDTPEDFIGRNSSFTRNVPYPPPPAIALKNKTGQLIPIHYNQHVVLQCLTTGLVSPVMIIRKVDKASTVVGGAQSTDDLNLVGGGEYGDEVLGDPVSQLHKVALQIVQDPANVNHRQQDYYSRPSPPATTMMPRSSQPVTYLACLNDMVGMHKTTDPRKPIHPPPPVPTATTSTSAMQWDMLDMFDITAQDEKVIRKRRVSGTSTMSDQNMMMMQQRYNPNDEFYPQAMPVTPILSQKFENSRKSSVSSTGSGGRRSSVSNTQSLGAYWSEDVSDAAVWTIVGTDCATYTFSSTAQSEDSHTLHHPFPSLTSFTTKPSKDEDFMLSLHGENFSRDLQVWFGDQKALQTEYRSRELLVCKVPSRHDLLETKNLYNQIPILLVRGDGTICKTNKFYPL</sequence>
<keyword evidence="3" id="KW-0805">Transcription regulation</keyword>
<feature type="compositionally biased region" description="Basic and acidic residues" evidence="7">
    <location>
        <begin position="228"/>
        <end position="238"/>
    </location>
</feature>
<dbReference type="EMBL" id="BAABUJ010000007">
    <property type="protein sequence ID" value="GAA5797007.1"/>
    <property type="molecule type" value="Genomic_DNA"/>
</dbReference>
<feature type="compositionally biased region" description="Low complexity" evidence="7">
    <location>
        <begin position="431"/>
        <end position="441"/>
    </location>
</feature>
<dbReference type="Pfam" id="PF20144">
    <property type="entry name" value="TIG_SUH"/>
    <property type="match status" value="1"/>
</dbReference>
<evidence type="ECO:0000313" key="10">
    <source>
        <dbReference type="EMBL" id="GAA5797007.1"/>
    </source>
</evidence>
<comment type="similarity">
    <text evidence="2">Belongs to the Su(H) family.</text>
</comment>
<keyword evidence="11" id="KW-1185">Reference proteome</keyword>
<dbReference type="InterPro" id="IPR008967">
    <property type="entry name" value="p53-like_TF_DNA-bd_sf"/>
</dbReference>
<evidence type="ECO:0000313" key="11">
    <source>
        <dbReference type="Proteomes" id="UP001476247"/>
    </source>
</evidence>
<feature type="compositionally biased region" description="Low complexity" evidence="7">
    <location>
        <begin position="179"/>
        <end position="194"/>
    </location>
</feature>
<feature type="domain" description="RBP-J/Cbf11/Cbf12 DNA binding" evidence="8">
    <location>
        <begin position="337"/>
        <end position="531"/>
    </location>
</feature>
<dbReference type="Pfam" id="PF09271">
    <property type="entry name" value="LAG1-DNAbind"/>
    <property type="match status" value="1"/>
</dbReference>
<evidence type="ECO:0000256" key="2">
    <source>
        <dbReference type="ARBA" id="ARBA00009704"/>
    </source>
</evidence>
<gene>
    <name evidence="10" type="ORF">HPULCUR_002385</name>
</gene>
<accession>A0ABP9XQF7</accession>
<evidence type="ECO:0000256" key="4">
    <source>
        <dbReference type="ARBA" id="ARBA00023125"/>
    </source>
</evidence>
<dbReference type="PANTHER" id="PTHR10665">
    <property type="entry name" value="RECOMBINING BINDING PROTEIN SUPPRESSOR OF HAIRLESS"/>
    <property type="match status" value="1"/>
</dbReference>
<dbReference type="Proteomes" id="UP001476247">
    <property type="component" value="Unassembled WGS sequence"/>
</dbReference>
<dbReference type="Gene3D" id="2.60.40.1450">
    <property type="entry name" value="LAG1, DNA binding domain"/>
    <property type="match status" value="1"/>
</dbReference>
<dbReference type="InterPro" id="IPR038007">
    <property type="entry name" value="RBP-Jkappa_IPT"/>
</dbReference>
<comment type="caution">
    <text evidence="10">The sequence shown here is derived from an EMBL/GenBank/DDBJ whole genome shotgun (WGS) entry which is preliminary data.</text>
</comment>
<evidence type="ECO:0000256" key="3">
    <source>
        <dbReference type="ARBA" id="ARBA00023015"/>
    </source>
</evidence>
<feature type="compositionally biased region" description="Low complexity" evidence="7">
    <location>
        <begin position="854"/>
        <end position="870"/>
    </location>
</feature>
<dbReference type="InterPro" id="IPR015351">
    <property type="entry name" value="RBP-J/Cbf11/Cbf12_DNA-bd"/>
</dbReference>
<dbReference type="SUPFAM" id="SSF110217">
    <property type="entry name" value="DNA-binding protein LAG-1 (CSL)"/>
    <property type="match status" value="1"/>
</dbReference>
<dbReference type="InterPro" id="IPR036358">
    <property type="entry name" value="BTD_sf"/>
</dbReference>
<keyword evidence="4" id="KW-0238">DNA-binding</keyword>
<dbReference type="Gene3D" id="2.80.10.50">
    <property type="match status" value="1"/>
</dbReference>
<comment type="subcellular location">
    <subcellularLocation>
        <location evidence="1">Nucleus</location>
    </subcellularLocation>
</comment>
<name>A0ABP9XQF7_9FUNG</name>
<feature type="domain" description="Beta-trefoil DNA-binding" evidence="9">
    <location>
        <begin position="532"/>
        <end position="761"/>
    </location>
</feature>
<dbReference type="Pfam" id="PF09270">
    <property type="entry name" value="BTD"/>
    <property type="match status" value="1"/>
</dbReference>
<dbReference type="InterPro" id="IPR014756">
    <property type="entry name" value="Ig_E-set"/>
</dbReference>
<feature type="compositionally biased region" description="Low complexity" evidence="7">
    <location>
        <begin position="269"/>
        <end position="282"/>
    </location>
</feature>
<proteinExistence type="inferred from homology"/>
<dbReference type="InterPro" id="IPR015350">
    <property type="entry name" value="Beta-trefoil_DNA-bd_dom"/>
</dbReference>
<dbReference type="SMART" id="SM01267">
    <property type="entry name" value="LAG1_DNAbind"/>
    <property type="match status" value="1"/>
</dbReference>
<evidence type="ECO:0000259" key="8">
    <source>
        <dbReference type="SMART" id="SM01267"/>
    </source>
</evidence>
<dbReference type="SUPFAM" id="SSF81296">
    <property type="entry name" value="E set domains"/>
    <property type="match status" value="1"/>
</dbReference>
<organism evidence="10 11">
    <name type="scientific">Helicostylum pulchrum</name>
    <dbReference type="NCBI Taxonomy" id="562976"/>
    <lineage>
        <taxon>Eukaryota</taxon>
        <taxon>Fungi</taxon>
        <taxon>Fungi incertae sedis</taxon>
        <taxon>Mucoromycota</taxon>
        <taxon>Mucoromycotina</taxon>
        <taxon>Mucoromycetes</taxon>
        <taxon>Mucorales</taxon>
        <taxon>Mucorineae</taxon>
        <taxon>Mucoraceae</taxon>
        <taxon>Helicostylum</taxon>
    </lineage>
</organism>
<evidence type="ECO:0008006" key="12">
    <source>
        <dbReference type="Google" id="ProtNLM"/>
    </source>
</evidence>
<evidence type="ECO:0000256" key="1">
    <source>
        <dbReference type="ARBA" id="ARBA00004123"/>
    </source>
</evidence>
<keyword evidence="5" id="KW-0804">Transcription</keyword>
<evidence type="ECO:0000256" key="6">
    <source>
        <dbReference type="ARBA" id="ARBA00023242"/>
    </source>
</evidence>
<keyword evidence="6" id="KW-0539">Nucleus</keyword>
<dbReference type="InterPro" id="IPR040159">
    <property type="entry name" value="CLS_fam"/>
</dbReference>
<dbReference type="InterPro" id="IPR013783">
    <property type="entry name" value="Ig-like_fold"/>
</dbReference>
<evidence type="ECO:0000259" key="9">
    <source>
        <dbReference type="SMART" id="SM01268"/>
    </source>
</evidence>
<feature type="region of interest" description="Disordered" evidence="7">
    <location>
        <begin position="846"/>
        <end position="870"/>
    </location>
</feature>
<evidence type="ECO:0000256" key="5">
    <source>
        <dbReference type="ARBA" id="ARBA00023163"/>
    </source>
</evidence>
<evidence type="ECO:0000256" key="7">
    <source>
        <dbReference type="SAM" id="MobiDB-lite"/>
    </source>
</evidence>
<reference evidence="10 11" key="1">
    <citation type="submission" date="2024-04" db="EMBL/GenBank/DDBJ databases">
        <title>genome sequences of Mucor flavus KT1a and Helicostylum pulchrum KT1b strains isolation_sourced from the surface of a dry-aged beef.</title>
        <authorList>
            <person name="Toyotome T."/>
            <person name="Hosono M."/>
            <person name="Torimaru M."/>
            <person name="Fukuda K."/>
            <person name="Mikami N."/>
        </authorList>
    </citation>
    <scope>NUCLEOTIDE SEQUENCE [LARGE SCALE GENOMIC DNA]</scope>
    <source>
        <strain evidence="10 11">KT1b</strain>
    </source>
</reference>
<dbReference type="SUPFAM" id="SSF49417">
    <property type="entry name" value="p53-like transcription factors"/>
    <property type="match status" value="1"/>
</dbReference>
<dbReference type="SMART" id="SM01268">
    <property type="entry name" value="BTD"/>
    <property type="match status" value="1"/>
</dbReference>
<feature type="region of interest" description="Disordered" evidence="7">
    <location>
        <begin position="179"/>
        <end position="238"/>
    </location>
</feature>